<organism evidence="1">
    <name type="scientific">Hexamita inflata</name>
    <dbReference type="NCBI Taxonomy" id="28002"/>
    <lineage>
        <taxon>Eukaryota</taxon>
        <taxon>Metamonada</taxon>
        <taxon>Diplomonadida</taxon>
        <taxon>Hexamitidae</taxon>
        <taxon>Hexamitinae</taxon>
        <taxon>Hexamita</taxon>
    </lineage>
</organism>
<dbReference type="Proteomes" id="UP001642409">
    <property type="component" value="Unassembled WGS sequence"/>
</dbReference>
<protein>
    <submittedName>
        <fullName evidence="2">Hypothetical_protein</fullName>
    </submittedName>
</protein>
<dbReference type="EMBL" id="CAXDID020000044">
    <property type="protein sequence ID" value="CAL6001883.1"/>
    <property type="molecule type" value="Genomic_DNA"/>
</dbReference>
<evidence type="ECO:0000313" key="2">
    <source>
        <dbReference type="EMBL" id="CAL6001883.1"/>
    </source>
</evidence>
<evidence type="ECO:0000313" key="1">
    <source>
        <dbReference type="EMBL" id="CAI9968091.1"/>
    </source>
</evidence>
<evidence type="ECO:0000313" key="3">
    <source>
        <dbReference type="Proteomes" id="UP001642409"/>
    </source>
</evidence>
<proteinExistence type="predicted"/>
<sequence length="99" mass="11309">MITKVIKWFQTSLDDMSFLTNSASKGGLEMVVPSLYYDFIQAQQKAVLGSAAKSPTERIHQQTGHWLCHQQFHLSDIQNIIQIVITNGIIYQSHANRYQ</sequence>
<reference evidence="2 3" key="2">
    <citation type="submission" date="2024-07" db="EMBL/GenBank/DDBJ databases">
        <authorList>
            <person name="Akdeniz Z."/>
        </authorList>
    </citation>
    <scope>NUCLEOTIDE SEQUENCE [LARGE SCALE GENOMIC DNA]</scope>
</reference>
<accession>A0AA86R6G4</accession>
<dbReference type="EMBL" id="CATOUU010001031">
    <property type="protein sequence ID" value="CAI9968091.1"/>
    <property type="molecule type" value="Genomic_DNA"/>
</dbReference>
<dbReference type="AlphaFoldDB" id="A0AA86R6G4"/>
<reference evidence="1" key="1">
    <citation type="submission" date="2023-06" db="EMBL/GenBank/DDBJ databases">
        <authorList>
            <person name="Kurt Z."/>
        </authorList>
    </citation>
    <scope>NUCLEOTIDE SEQUENCE</scope>
</reference>
<comment type="caution">
    <text evidence="1">The sequence shown here is derived from an EMBL/GenBank/DDBJ whole genome shotgun (WGS) entry which is preliminary data.</text>
</comment>
<keyword evidence="3" id="KW-1185">Reference proteome</keyword>
<gene>
    <name evidence="2" type="ORF">HINF_LOCUS17655</name>
    <name evidence="1" type="ORF">HINF_LOCUS55736</name>
</gene>
<name>A0AA86R6G4_9EUKA</name>